<organism evidence="3 4">
    <name type="scientific">Pisolithus microcarpus 441</name>
    <dbReference type="NCBI Taxonomy" id="765257"/>
    <lineage>
        <taxon>Eukaryota</taxon>
        <taxon>Fungi</taxon>
        <taxon>Dikarya</taxon>
        <taxon>Basidiomycota</taxon>
        <taxon>Agaricomycotina</taxon>
        <taxon>Agaricomycetes</taxon>
        <taxon>Agaricomycetidae</taxon>
        <taxon>Boletales</taxon>
        <taxon>Sclerodermatineae</taxon>
        <taxon>Pisolithaceae</taxon>
        <taxon>Pisolithus</taxon>
    </lineage>
</organism>
<keyword evidence="4" id="KW-1185">Reference proteome</keyword>
<reference evidence="3 4" key="1">
    <citation type="submission" date="2014-04" db="EMBL/GenBank/DDBJ databases">
        <authorList>
            <consortium name="DOE Joint Genome Institute"/>
            <person name="Kuo A."/>
            <person name="Kohler A."/>
            <person name="Costa M.D."/>
            <person name="Nagy L.G."/>
            <person name="Floudas D."/>
            <person name="Copeland A."/>
            <person name="Barry K.W."/>
            <person name="Cichocki N."/>
            <person name="Veneault-Fourrey C."/>
            <person name="LaButti K."/>
            <person name="Lindquist E.A."/>
            <person name="Lipzen A."/>
            <person name="Lundell T."/>
            <person name="Morin E."/>
            <person name="Murat C."/>
            <person name="Sun H."/>
            <person name="Tunlid A."/>
            <person name="Henrissat B."/>
            <person name="Grigoriev I.V."/>
            <person name="Hibbett D.S."/>
            <person name="Martin F."/>
            <person name="Nordberg H.P."/>
            <person name="Cantor M.N."/>
            <person name="Hua S.X."/>
        </authorList>
    </citation>
    <scope>NUCLEOTIDE SEQUENCE [LARGE SCALE GENOMIC DNA]</scope>
    <source>
        <strain evidence="3 4">441</strain>
    </source>
</reference>
<dbReference type="OrthoDB" id="3232986at2759"/>
<dbReference type="HOGENOM" id="CLU_111668_0_0_1"/>
<feature type="non-terminal residue" evidence="3">
    <location>
        <position position="1"/>
    </location>
</feature>
<evidence type="ECO:0000259" key="2">
    <source>
        <dbReference type="Pfam" id="PF20722"/>
    </source>
</evidence>
<gene>
    <name evidence="3" type="ORF">PISMIDRAFT_97436</name>
</gene>
<proteinExistence type="predicted"/>
<name>A0A0C9ZZA5_9AGAM</name>
<sequence>SIALSISEIGMPVQWSADVTEHAHIEVIKEPASTMNHHNYDAQICCYLDHVERCWLFETVTHLSTLRPHDANNTHDHDTLDSAIEDDEAGNGETDMEDDEDATAILKDIWSPRCSVPDFFALTKRLKATLPGSIPCPVHMFSLGNTALCINHNPSIKCISIGEAAKLFDIPDL</sequence>
<feature type="domain" description="DUF6830" evidence="2">
    <location>
        <begin position="118"/>
        <end position="173"/>
    </location>
</feature>
<feature type="compositionally biased region" description="Basic and acidic residues" evidence="1">
    <location>
        <begin position="67"/>
        <end position="80"/>
    </location>
</feature>
<feature type="compositionally biased region" description="Acidic residues" evidence="1">
    <location>
        <begin position="83"/>
        <end position="98"/>
    </location>
</feature>
<dbReference type="Pfam" id="PF20722">
    <property type="entry name" value="DUF6830"/>
    <property type="match status" value="1"/>
</dbReference>
<evidence type="ECO:0000313" key="4">
    <source>
        <dbReference type="Proteomes" id="UP000054018"/>
    </source>
</evidence>
<dbReference type="EMBL" id="KN833711">
    <property type="protein sequence ID" value="KIK25103.1"/>
    <property type="molecule type" value="Genomic_DNA"/>
</dbReference>
<feature type="region of interest" description="Disordered" evidence="1">
    <location>
        <begin position="67"/>
        <end position="98"/>
    </location>
</feature>
<dbReference type="AlphaFoldDB" id="A0A0C9ZZA5"/>
<accession>A0A0C9ZZA5</accession>
<dbReference type="InterPro" id="IPR049233">
    <property type="entry name" value="DUF6830"/>
</dbReference>
<protein>
    <recommendedName>
        <fullName evidence="2">DUF6830 domain-containing protein</fullName>
    </recommendedName>
</protein>
<dbReference type="Proteomes" id="UP000054018">
    <property type="component" value="Unassembled WGS sequence"/>
</dbReference>
<evidence type="ECO:0000313" key="3">
    <source>
        <dbReference type="EMBL" id="KIK25103.1"/>
    </source>
</evidence>
<reference evidence="4" key="2">
    <citation type="submission" date="2015-01" db="EMBL/GenBank/DDBJ databases">
        <title>Evolutionary Origins and Diversification of the Mycorrhizal Mutualists.</title>
        <authorList>
            <consortium name="DOE Joint Genome Institute"/>
            <consortium name="Mycorrhizal Genomics Consortium"/>
            <person name="Kohler A."/>
            <person name="Kuo A."/>
            <person name="Nagy L.G."/>
            <person name="Floudas D."/>
            <person name="Copeland A."/>
            <person name="Barry K.W."/>
            <person name="Cichocki N."/>
            <person name="Veneault-Fourrey C."/>
            <person name="LaButti K."/>
            <person name="Lindquist E.A."/>
            <person name="Lipzen A."/>
            <person name="Lundell T."/>
            <person name="Morin E."/>
            <person name="Murat C."/>
            <person name="Riley R."/>
            <person name="Ohm R."/>
            <person name="Sun H."/>
            <person name="Tunlid A."/>
            <person name="Henrissat B."/>
            <person name="Grigoriev I.V."/>
            <person name="Hibbett D.S."/>
            <person name="Martin F."/>
        </authorList>
    </citation>
    <scope>NUCLEOTIDE SEQUENCE [LARGE SCALE GENOMIC DNA]</scope>
    <source>
        <strain evidence="4">441</strain>
    </source>
</reference>
<evidence type="ECO:0000256" key="1">
    <source>
        <dbReference type="SAM" id="MobiDB-lite"/>
    </source>
</evidence>